<dbReference type="GO" id="GO:0042802">
    <property type="term" value="F:identical protein binding"/>
    <property type="evidence" value="ECO:0007669"/>
    <property type="project" value="UniProtKB-ARBA"/>
</dbReference>
<dbReference type="PANTHER" id="PTHR42714">
    <property type="entry name" value="TRNA MODIFICATION GTPASE GTPBP3"/>
    <property type="match status" value="1"/>
</dbReference>
<gene>
    <name evidence="11" type="ORF">MNBD_UNCLBAC01-285</name>
</gene>
<name>A0A3B1DRK0_9ZZZZ</name>
<proteinExistence type="predicted"/>
<accession>A0A3B1DRK0</accession>
<feature type="domain" description="MnmE helical" evidence="10">
    <location>
        <begin position="136"/>
        <end position="233"/>
    </location>
</feature>
<keyword evidence="4" id="KW-0547">Nucleotide-binding</keyword>
<dbReference type="PANTHER" id="PTHR42714:SF2">
    <property type="entry name" value="TRNA MODIFICATION GTPASE GTPBP3, MITOCHONDRIAL"/>
    <property type="match status" value="1"/>
</dbReference>
<evidence type="ECO:0000256" key="7">
    <source>
        <dbReference type="ARBA" id="ARBA00022958"/>
    </source>
</evidence>
<dbReference type="AlphaFoldDB" id="A0A3B1DRK0"/>
<dbReference type="Gene3D" id="3.30.1360.120">
    <property type="entry name" value="Probable tRNA modification gtpase trme, domain 1"/>
    <property type="match status" value="1"/>
</dbReference>
<evidence type="ECO:0000256" key="3">
    <source>
        <dbReference type="ARBA" id="ARBA00022723"/>
    </source>
</evidence>
<keyword evidence="2" id="KW-0819">tRNA processing</keyword>
<feature type="non-terminal residue" evidence="11">
    <location>
        <position position="244"/>
    </location>
</feature>
<dbReference type="Gene3D" id="1.20.120.430">
    <property type="entry name" value="tRNA modification GTPase MnmE domain 2"/>
    <property type="match status" value="1"/>
</dbReference>
<dbReference type="GO" id="GO:0016787">
    <property type="term" value="F:hydrolase activity"/>
    <property type="evidence" value="ECO:0007669"/>
    <property type="project" value="UniProtKB-KW"/>
</dbReference>
<dbReference type="GO" id="GO:0030488">
    <property type="term" value="P:tRNA methylation"/>
    <property type="evidence" value="ECO:0007669"/>
    <property type="project" value="TreeGrafter"/>
</dbReference>
<dbReference type="CDD" id="cd14858">
    <property type="entry name" value="TrmE_N"/>
    <property type="match status" value="1"/>
</dbReference>
<dbReference type="EMBL" id="UOGJ01000134">
    <property type="protein sequence ID" value="VAX37680.1"/>
    <property type="molecule type" value="Genomic_DNA"/>
</dbReference>
<dbReference type="GO" id="GO:0005525">
    <property type="term" value="F:GTP binding"/>
    <property type="evidence" value="ECO:0007669"/>
    <property type="project" value="UniProtKB-KW"/>
</dbReference>
<dbReference type="Gene3D" id="3.40.50.300">
    <property type="entry name" value="P-loop containing nucleotide triphosphate hydrolases"/>
    <property type="match status" value="1"/>
</dbReference>
<feature type="domain" description="GTP-binding protein TrmE N-terminal" evidence="9">
    <location>
        <begin position="10"/>
        <end position="133"/>
    </location>
</feature>
<organism evidence="11">
    <name type="scientific">hydrothermal vent metagenome</name>
    <dbReference type="NCBI Taxonomy" id="652676"/>
    <lineage>
        <taxon>unclassified sequences</taxon>
        <taxon>metagenomes</taxon>
        <taxon>ecological metagenomes</taxon>
    </lineage>
</organism>
<protein>
    <submittedName>
        <fullName evidence="11">tRNA-5-carboxymethylaminomethyl-2-thiouridine(34) synthesis protein MnmE</fullName>
    </submittedName>
</protein>
<evidence type="ECO:0000256" key="8">
    <source>
        <dbReference type="ARBA" id="ARBA00023134"/>
    </source>
</evidence>
<keyword evidence="7" id="KW-0630">Potassium</keyword>
<reference evidence="11" key="1">
    <citation type="submission" date="2018-06" db="EMBL/GenBank/DDBJ databases">
        <authorList>
            <person name="Zhirakovskaya E."/>
        </authorList>
    </citation>
    <scope>NUCLEOTIDE SEQUENCE</scope>
</reference>
<dbReference type="InterPro" id="IPR027417">
    <property type="entry name" value="P-loop_NTPase"/>
</dbReference>
<dbReference type="SUPFAM" id="SSF103025">
    <property type="entry name" value="Folate-binding domain"/>
    <property type="match status" value="1"/>
</dbReference>
<dbReference type="InterPro" id="IPR027368">
    <property type="entry name" value="MnmE_dom2"/>
</dbReference>
<dbReference type="InterPro" id="IPR018948">
    <property type="entry name" value="GTP-bd_TrmE_N"/>
</dbReference>
<dbReference type="SUPFAM" id="SSF116878">
    <property type="entry name" value="TrmE connector domain"/>
    <property type="match status" value="1"/>
</dbReference>
<dbReference type="GO" id="GO:0046872">
    <property type="term" value="F:metal ion binding"/>
    <property type="evidence" value="ECO:0007669"/>
    <property type="project" value="UniProtKB-KW"/>
</dbReference>
<evidence type="ECO:0000256" key="6">
    <source>
        <dbReference type="ARBA" id="ARBA00022842"/>
    </source>
</evidence>
<sequence length="244" mass="26762">MYQYKGLEDTIVAISTAMGQGGIGIIRLSGKDAVVIVDKIFVAANKMKLAQSPTHTVQYGWVYEKSAPGADFVDEVLVTLMRGPRSYTREDVVEISCHGGSASLRTVLKIICDAGARLADPGEFTKRAFLNGRIDLTQAEAVLDIIQSKTEAFLQVSTHQLKGELSKELEAIREQLIKIYVEIEAIVNFPEDDTEAYAEVQKTIGEHIQKAEQCIKELLNSSEHGKILKDGIKIVLCGKPNVGK</sequence>
<keyword evidence="6" id="KW-0460">Magnesium</keyword>
<evidence type="ECO:0000259" key="10">
    <source>
        <dbReference type="Pfam" id="PF12631"/>
    </source>
</evidence>
<dbReference type="FunFam" id="3.30.1360.120:FF:000003">
    <property type="entry name" value="tRNA modification GTPase MnmE"/>
    <property type="match status" value="1"/>
</dbReference>
<evidence type="ECO:0000256" key="5">
    <source>
        <dbReference type="ARBA" id="ARBA00022801"/>
    </source>
</evidence>
<keyword evidence="8" id="KW-0342">GTP-binding</keyword>
<evidence type="ECO:0000256" key="1">
    <source>
        <dbReference type="ARBA" id="ARBA00004229"/>
    </source>
</evidence>
<dbReference type="Pfam" id="PF12631">
    <property type="entry name" value="MnmE_helical"/>
    <property type="match status" value="1"/>
</dbReference>
<keyword evidence="3" id="KW-0479">Metal-binding</keyword>
<dbReference type="GO" id="GO:0002098">
    <property type="term" value="P:tRNA wobble uridine modification"/>
    <property type="evidence" value="ECO:0007669"/>
    <property type="project" value="TreeGrafter"/>
</dbReference>
<evidence type="ECO:0000313" key="11">
    <source>
        <dbReference type="EMBL" id="VAX37680.1"/>
    </source>
</evidence>
<keyword evidence="5" id="KW-0378">Hydrolase</keyword>
<evidence type="ECO:0000256" key="2">
    <source>
        <dbReference type="ARBA" id="ARBA00022694"/>
    </source>
</evidence>
<dbReference type="InterPro" id="IPR027266">
    <property type="entry name" value="TrmE/GcvT-like"/>
</dbReference>
<comment type="subcellular location">
    <subcellularLocation>
        <location evidence="1">Plastid</location>
        <location evidence="1">Chloroplast</location>
    </subcellularLocation>
</comment>
<dbReference type="GO" id="GO:0009507">
    <property type="term" value="C:chloroplast"/>
    <property type="evidence" value="ECO:0007669"/>
    <property type="project" value="UniProtKB-SubCell"/>
</dbReference>
<evidence type="ECO:0000259" key="9">
    <source>
        <dbReference type="Pfam" id="PF10396"/>
    </source>
</evidence>
<dbReference type="Pfam" id="PF10396">
    <property type="entry name" value="TrmE_N"/>
    <property type="match status" value="1"/>
</dbReference>
<evidence type="ECO:0000256" key="4">
    <source>
        <dbReference type="ARBA" id="ARBA00022741"/>
    </source>
</evidence>
<dbReference type="InterPro" id="IPR025867">
    <property type="entry name" value="MnmE_helical"/>
</dbReference>
<dbReference type="GO" id="GO:0005829">
    <property type="term" value="C:cytosol"/>
    <property type="evidence" value="ECO:0007669"/>
    <property type="project" value="TreeGrafter"/>
</dbReference>